<evidence type="ECO:0000313" key="4">
    <source>
        <dbReference type="Proteomes" id="UP000826195"/>
    </source>
</evidence>
<dbReference type="GO" id="GO:0033897">
    <property type="term" value="F:ribonuclease T2 activity"/>
    <property type="evidence" value="ECO:0007669"/>
    <property type="project" value="InterPro"/>
</dbReference>
<gene>
    <name evidence="3" type="ORF">KQX54_003598</name>
</gene>
<dbReference type="EMBL" id="JAHXZJ010001492">
    <property type="protein sequence ID" value="KAH0551972.1"/>
    <property type="molecule type" value="Genomic_DNA"/>
</dbReference>
<name>A0AAV7IHI8_COTGL</name>
<dbReference type="InterPro" id="IPR001568">
    <property type="entry name" value="RNase_T2-like"/>
</dbReference>
<comment type="similarity">
    <text evidence="1 2">Belongs to the RNase T2 family.</text>
</comment>
<dbReference type="GO" id="GO:0003723">
    <property type="term" value="F:RNA binding"/>
    <property type="evidence" value="ECO:0007669"/>
    <property type="project" value="InterPro"/>
</dbReference>
<dbReference type="Proteomes" id="UP000826195">
    <property type="component" value="Unassembled WGS sequence"/>
</dbReference>
<evidence type="ECO:0000256" key="2">
    <source>
        <dbReference type="RuleBase" id="RU004328"/>
    </source>
</evidence>
<dbReference type="AlphaFoldDB" id="A0AAV7IHI8"/>
<sequence>MFDLLQRNRYRVIQKFYKKSLELFDKYSLDAILRQADITPGKNYTYQEIFDAVSKRIDGKTPIIECGLFDKIWDSVILSKIWFYLDKNLNLVDPTDIDNPFQRKNSCKQDQLIYYCDTQGYIDDVDRYYESL</sequence>
<dbReference type="InterPro" id="IPR036430">
    <property type="entry name" value="RNase_T2-like_sf"/>
</dbReference>
<evidence type="ECO:0000313" key="3">
    <source>
        <dbReference type="EMBL" id="KAH0551972.1"/>
    </source>
</evidence>
<dbReference type="Gene3D" id="3.90.730.10">
    <property type="entry name" value="Ribonuclease T2-like"/>
    <property type="match status" value="1"/>
</dbReference>
<evidence type="ECO:0000256" key="1">
    <source>
        <dbReference type="ARBA" id="ARBA00007469"/>
    </source>
</evidence>
<organism evidence="3 4">
    <name type="scientific">Cotesia glomerata</name>
    <name type="common">Lepidopteran parasitic wasp</name>
    <name type="synonym">Apanteles glomeratus</name>
    <dbReference type="NCBI Taxonomy" id="32391"/>
    <lineage>
        <taxon>Eukaryota</taxon>
        <taxon>Metazoa</taxon>
        <taxon>Ecdysozoa</taxon>
        <taxon>Arthropoda</taxon>
        <taxon>Hexapoda</taxon>
        <taxon>Insecta</taxon>
        <taxon>Pterygota</taxon>
        <taxon>Neoptera</taxon>
        <taxon>Endopterygota</taxon>
        <taxon>Hymenoptera</taxon>
        <taxon>Apocrita</taxon>
        <taxon>Ichneumonoidea</taxon>
        <taxon>Braconidae</taxon>
        <taxon>Microgastrinae</taxon>
        <taxon>Cotesia</taxon>
    </lineage>
</organism>
<dbReference type="Pfam" id="PF00445">
    <property type="entry name" value="Ribonuclease_T2"/>
    <property type="match status" value="1"/>
</dbReference>
<protein>
    <submittedName>
        <fullName evidence="3">Uncharacterized protein</fullName>
    </submittedName>
</protein>
<reference evidence="3 4" key="1">
    <citation type="journal article" date="2021" name="J. Hered.">
        <title>A chromosome-level genome assembly of the parasitoid wasp, Cotesia glomerata (Hymenoptera: Braconidae).</title>
        <authorList>
            <person name="Pinto B.J."/>
            <person name="Weis J.J."/>
            <person name="Gamble T."/>
            <person name="Ode P.J."/>
            <person name="Paul R."/>
            <person name="Zaspel J.M."/>
        </authorList>
    </citation>
    <scope>NUCLEOTIDE SEQUENCE [LARGE SCALE GENOMIC DNA]</scope>
    <source>
        <strain evidence="3">CgM1</strain>
    </source>
</reference>
<comment type="caution">
    <text evidence="3">The sequence shown here is derived from an EMBL/GenBank/DDBJ whole genome shotgun (WGS) entry which is preliminary data.</text>
</comment>
<keyword evidence="4" id="KW-1185">Reference proteome</keyword>
<accession>A0AAV7IHI8</accession>
<dbReference type="SUPFAM" id="SSF55895">
    <property type="entry name" value="Ribonuclease Rh-like"/>
    <property type="match status" value="1"/>
</dbReference>
<proteinExistence type="inferred from homology"/>